<evidence type="ECO:0000313" key="2">
    <source>
        <dbReference type="EMBL" id="SEG20783.1"/>
    </source>
</evidence>
<dbReference type="EMBL" id="FNVQ01000001">
    <property type="protein sequence ID" value="SEG20783.1"/>
    <property type="molecule type" value="Genomic_DNA"/>
</dbReference>
<gene>
    <name evidence="2" type="ORF">SAMN05444390_1011676</name>
</gene>
<keyword evidence="1" id="KW-0472">Membrane</keyword>
<protein>
    <submittedName>
        <fullName evidence="2">Bacteriophage holin family HP1</fullName>
    </submittedName>
</protein>
<proteinExistence type="predicted"/>
<feature type="transmembrane region" description="Helical" evidence="1">
    <location>
        <begin position="39"/>
        <end position="58"/>
    </location>
</feature>
<keyword evidence="1" id="KW-0812">Transmembrane</keyword>
<keyword evidence="3" id="KW-1185">Reference proteome</keyword>
<name>A0A1H5Y9Q6_9GAMM</name>
<dbReference type="AlphaFoldDB" id="A0A1H5Y9Q6"/>
<sequence length="82" mass="9317">MDLDRYIEPIATKVWAIIAYLASGTLVVGDWFLQALNDNAGAFGVLFAGITTFMTWYYKRREDARRAEMYDAGLDPNEMDAE</sequence>
<dbReference type="RefSeq" id="WP_160115472.1">
    <property type="nucleotide sequence ID" value="NZ_FNVQ01000001.1"/>
</dbReference>
<accession>A0A1H5Y9Q6</accession>
<feature type="transmembrane region" description="Helical" evidence="1">
    <location>
        <begin position="12"/>
        <end position="33"/>
    </location>
</feature>
<evidence type="ECO:0000256" key="1">
    <source>
        <dbReference type="SAM" id="Phobius"/>
    </source>
</evidence>
<reference evidence="2 3" key="1">
    <citation type="submission" date="2016-10" db="EMBL/GenBank/DDBJ databases">
        <authorList>
            <person name="de Groot N.N."/>
        </authorList>
    </citation>
    <scope>NUCLEOTIDE SEQUENCE [LARGE SCALE GENOMIC DNA]</scope>
    <source>
        <strain evidence="2 3">DSM 22012</strain>
    </source>
</reference>
<evidence type="ECO:0000313" key="3">
    <source>
        <dbReference type="Proteomes" id="UP000236745"/>
    </source>
</evidence>
<organism evidence="2 3">
    <name type="scientific">Marinobacterium lutimaris</name>
    <dbReference type="NCBI Taxonomy" id="568106"/>
    <lineage>
        <taxon>Bacteria</taxon>
        <taxon>Pseudomonadati</taxon>
        <taxon>Pseudomonadota</taxon>
        <taxon>Gammaproteobacteria</taxon>
        <taxon>Oceanospirillales</taxon>
        <taxon>Oceanospirillaceae</taxon>
        <taxon>Marinobacterium</taxon>
    </lineage>
</organism>
<keyword evidence="1" id="KW-1133">Transmembrane helix</keyword>
<dbReference type="Proteomes" id="UP000236745">
    <property type="component" value="Unassembled WGS sequence"/>
</dbReference>
<dbReference type="OrthoDB" id="6626733at2"/>